<feature type="compositionally biased region" description="Low complexity" evidence="2">
    <location>
        <begin position="591"/>
        <end position="608"/>
    </location>
</feature>
<feature type="compositionally biased region" description="Polar residues" evidence="2">
    <location>
        <begin position="261"/>
        <end position="276"/>
    </location>
</feature>
<evidence type="ECO:0000313" key="3">
    <source>
        <dbReference type="EMBL" id="CBZ52858.1"/>
    </source>
</evidence>
<keyword evidence="1" id="KW-0175">Coiled coil</keyword>
<evidence type="ECO:0000256" key="2">
    <source>
        <dbReference type="SAM" id="MobiDB-lite"/>
    </source>
</evidence>
<feature type="compositionally biased region" description="Basic and acidic residues" evidence="2">
    <location>
        <begin position="878"/>
        <end position="893"/>
    </location>
</feature>
<dbReference type="VEuPathDB" id="ToxoDB:NCLIV_026470"/>
<feature type="compositionally biased region" description="Basic and acidic residues" evidence="2">
    <location>
        <begin position="1369"/>
        <end position="1379"/>
    </location>
</feature>
<feature type="coiled-coil region" evidence="1">
    <location>
        <begin position="93"/>
        <end position="120"/>
    </location>
</feature>
<feature type="compositionally biased region" description="Basic and acidic residues" evidence="2">
    <location>
        <begin position="248"/>
        <end position="259"/>
    </location>
</feature>
<dbReference type="RefSeq" id="XP_003882890.1">
    <property type="nucleotide sequence ID" value="XM_003882841.1"/>
</dbReference>
<feature type="region of interest" description="Disordered" evidence="2">
    <location>
        <begin position="1062"/>
        <end position="1081"/>
    </location>
</feature>
<sequence>MTVGSATGIPFGESYTQVFSDEEVSVDSRTERDEEFVDAKDWQSRLASMGTDCSSGPIENSYGDIKTDDDGIRLLQYRLFKEEEKVWMLRKQLDQEEMTRARLRQQTIALEDENERLQTEYATVTDLYAAKEGLYQTAEVKVRQLTKENEHLLAGLHRKISELRTLESQMQETITRLDAKMSGIMAEGIAVVCILARKWKTEELRAELENKSLGHLQLARLSLMQCGGDEAADGDTVDRTANSGEELDAPKGDGERDEVPSQGQAESPSTSEQGGSSVCVPDSGGGTVSEKENETTFQSPTDANRKVSEESVPASSVVTAEGKHPNAAAQDAGAKFKRLPDCGASPLPVSVDGYRRQQTDLRKTLHSGSLTARHLSVGRRRPAGIETDNRATGGISVSQGFRRSIKSAGMNEASAAAGSRPAWGRAPVRRVMSEHFAPLSERRSVRVSGPTATSRQFGDKKQVSSKASPSSSGTNVSAHTTDSFRESVDGTPQNRNLPGASGGSVCPRGTERAPVPGDKIASNREKSLKLAAASSSKGHSAPGSVTGSRTARTVTAHQSSTGPGRVSVGTGLRAPISHRERNSSDGGGSVAARPSSQASSGSVVPSASKMVPADKRTPSETIRKEAATSSDTTDLPPASTGACRSDKAETRISTDVATSSAAAPRDCGFADAVSQALPDQRVAAYSGTSVDSCSNEAPVSLAKARPVPTPCSSSASLVNAAALPTLHSAVQGAVSDRLLSENRSDDTTSRPIDIVSCVSVGSADSRGVPATKGGAQSEGVVRKTAPKLPPVQPSRPSFHHASRISFDSRPRKTGDPADTRRRPLPAPGSETSAAAACTAQGQTEMGCNTSASASDGKACSPASESLLRTVACSPPSRESAKEDGIRRPTETQREATSQVPQFISPSQPSSAALVEECQARRADIRPLSSPSTLQVPAGVATTGPTLNLEGTPHTVPGNPPSCAQEEAVDTGVHLSEEESEAPKKRSKSVVRKRLPSRTARGTTHAVNPKKKTPLKDMRNNMEDGSEVEGMQGDTVATEQLSAAPVSAAVLVPAERRLVEGGEARAVTESRPADAAQLPTPGGGAAPEENMGLDAYRGPAQGISSRAPVEAGLRVGPKDDRGVKAENPFLHGTNAAAAACMYAAPVPMNASAVPERERSTGSAKNAPDISRMTPPNDASGALTYPVSSLGVSAPVPAGLGAARGLPALNIGTCERPMNVVANGNSVHAAAALPAAGGALLRGSTGLMHVRRVEMEGPVISGGERASLPVFPPTSQARPAGNNGQLSWSVGTNVSCPPAHKPLYTRFTISGPDAVEQAYAKPSVVTRPRSGSVDEGKVAHPSAARLDVLPAGWMRSVPANADASANQAQPRNRDGGSDSRVHAPLPQVHAVGERPRVPTHTFTFTPTVDRGAQPGGGIRITERQDGQGRQVTGAAGGTTYKQGSAPSGFIQYGSQQHALLHAFHGQTPQAPCVQKQSSVQMPNQRAPPVHTYRAAPLDRAPTNFVTPQGYAIPQQQPQPFMPFPQQARSQDPAAHWALFQMQQLQRKSWRPMQCPPVHYDNRFPLLTQVHGHCMQPAAPSSHGISGPPAGLN</sequence>
<dbReference type="EMBL" id="FR823389">
    <property type="protein sequence ID" value="CBZ52858.1"/>
    <property type="molecule type" value="Genomic_DNA"/>
</dbReference>
<dbReference type="OMA" id="WIRITGR"/>
<feature type="region of interest" description="Disordered" evidence="2">
    <location>
        <begin position="923"/>
        <end position="1018"/>
    </location>
</feature>
<feature type="compositionally biased region" description="Polar residues" evidence="2">
    <location>
        <begin position="543"/>
        <end position="562"/>
    </location>
</feature>
<dbReference type="EMBL" id="LN714482">
    <property type="protein sequence ID" value="CEL66839.1"/>
    <property type="molecule type" value="Genomic_DNA"/>
</dbReference>
<feature type="compositionally biased region" description="Basic and acidic residues" evidence="2">
    <location>
        <begin position="1062"/>
        <end position="1071"/>
    </location>
</feature>
<accession>F0VGL4</accession>
<reference evidence="3" key="1">
    <citation type="submission" date="2011-02" db="EMBL/GenBank/DDBJ databases">
        <authorList>
            <person name="Aslett M."/>
        </authorList>
    </citation>
    <scope>NUCLEOTIDE SEQUENCE</scope>
    <source>
        <strain evidence="3">Liverpool</strain>
    </source>
</reference>
<reference evidence="3" key="2">
    <citation type="submission" date="2011-03" db="EMBL/GenBank/DDBJ databases">
        <title>Comparative genomics and transcriptomics of Neospora caninum and Toxoplasma gondii.</title>
        <authorList>
            <person name="Reid A.J."/>
            <person name="Sohal A."/>
            <person name="Harris D."/>
            <person name="Quail M."/>
            <person name="Sanders M."/>
            <person name="Berriman M."/>
            <person name="Wastling J.M."/>
            <person name="Pain A."/>
        </authorList>
    </citation>
    <scope>NUCLEOTIDE SEQUENCE</scope>
    <source>
        <strain evidence="3">Liverpool</strain>
    </source>
</reference>
<feature type="compositionally biased region" description="Polar residues" evidence="2">
    <location>
        <begin position="894"/>
        <end position="910"/>
    </location>
</feature>
<feature type="compositionally biased region" description="Basic residues" evidence="2">
    <location>
        <begin position="984"/>
        <end position="995"/>
    </location>
</feature>
<feature type="compositionally biased region" description="Low complexity" evidence="2">
    <location>
        <begin position="310"/>
        <end position="320"/>
    </location>
</feature>
<feature type="region of interest" description="Disordered" evidence="2">
    <location>
        <begin position="230"/>
        <end position="331"/>
    </location>
</feature>
<evidence type="ECO:0000256" key="1">
    <source>
        <dbReference type="SAM" id="Coils"/>
    </source>
</evidence>
<reference evidence="5" key="3">
    <citation type="journal article" date="2012" name="PLoS Pathog.">
        <title>Comparative genomics of the apicomplexan parasites Toxoplasma gondii and Neospora caninum: Coccidia differing in host range and transmission strategy.</title>
        <authorList>
            <person name="Reid A.J."/>
            <person name="Vermont S.J."/>
            <person name="Cotton J.A."/>
            <person name="Harris D."/>
            <person name="Hill-Cawthorne G.A."/>
            <person name="Konen-Waisman S."/>
            <person name="Latham S.M."/>
            <person name="Mourier T."/>
            <person name="Norton R."/>
            <person name="Quail M.A."/>
            <person name="Sanders M."/>
            <person name="Shanmugam D."/>
            <person name="Sohal A."/>
            <person name="Wasmuth J.D."/>
            <person name="Brunk B."/>
            <person name="Grigg M.E."/>
            <person name="Howard J.C."/>
            <person name="Parkinson J."/>
            <person name="Roos D.S."/>
            <person name="Trees A.J."/>
            <person name="Berriman M."/>
            <person name="Pain A."/>
            <person name="Wastling J.M."/>
        </authorList>
    </citation>
    <scope>NUCLEOTIDE SEQUENCE [LARGE SCALE GENOMIC DNA]</scope>
    <source>
        <strain evidence="5">Liverpool</strain>
    </source>
</reference>
<feature type="compositionally biased region" description="Basic and acidic residues" evidence="2">
    <location>
        <begin position="612"/>
        <end position="626"/>
    </location>
</feature>
<feature type="compositionally biased region" description="Basic and acidic residues" evidence="2">
    <location>
        <begin position="974"/>
        <end position="983"/>
    </location>
</feature>
<name>F0VGL4_NEOCL</name>
<feature type="region of interest" description="Disordered" evidence="2">
    <location>
        <begin position="763"/>
        <end position="837"/>
    </location>
</feature>
<organism evidence="3 5">
    <name type="scientific">Neospora caninum (strain Liverpool)</name>
    <dbReference type="NCBI Taxonomy" id="572307"/>
    <lineage>
        <taxon>Eukaryota</taxon>
        <taxon>Sar</taxon>
        <taxon>Alveolata</taxon>
        <taxon>Apicomplexa</taxon>
        <taxon>Conoidasida</taxon>
        <taxon>Coccidia</taxon>
        <taxon>Eucoccidiorida</taxon>
        <taxon>Eimeriorina</taxon>
        <taxon>Sarcocystidae</taxon>
        <taxon>Neospora</taxon>
    </lineage>
</organism>
<reference evidence="4" key="4">
    <citation type="journal article" date="2015" name="PLoS ONE">
        <title>Comprehensive Evaluation of Toxoplasma gondii VEG and Neospora caninum LIV Genomes with Tachyzoite Stage Transcriptome and Proteome Defines Novel Transcript Features.</title>
        <authorList>
            <person name="Ramaprasad A."/>
            <person name="Mourier T."/>
            <person name="Naeem R."/>
            <person name="Malas T.B."/>
            <person name="Moussa E."/>
            <person name="Panigrahi A."/>
            <person name="Vermont S.J."/>
            <person name="Otto T.D."/>
            <person name="Wastling J."/>
            <person name="Pain A."/>
        </authorList>
    </citation>
    <scope>NUCLEOTIDE SEQUENCE</scope>
    <source>
        <strain evidence="4">Liverpool</strain>
    </source>
</reference>
<dbReference type="InParanoid" id="F0VGL4"/>
<gene>
    <name evidence="4" type="ORF">BN1204_026470</name>
    <name evidence="3" type="ORF">NCLIV_026470</name>
</gene>
<dbReference type="OrthoDB" id="330329at2759"/>
<protein>
    <submittedName>
        <fullName evidence="3">Proteophosphoglycan 5, related</fullName>
    </submittedName>
</protein>
<feature type="compositionally biased region" description="Low complexity" evidence="2">
    <location>
        <begin position="1396"/>
        <end position="1406"/>
    </location>
</feature>
<proteinExistence type="predicted"/>
<feature type="region of interest" description="Disordered" evidence="2">
    <location>
        <begin position="868"/>
        <end position="910"/>
    </location>
</feature>
<feature type="region of interest" description="Disordered" evidence="2">
    <location>
        <begin position="440"/>
        <end position="663"/>
    </location>
</feature>
<feature type="compositionally biased region" description="Basic and acidic residues" evidence="2">
    <location>
        <begin position="806"/>
        <end position="821"/>
    </location>
</feature>
<dbReference type="eggNOG" id="ENOG502QZ1U">
    <property type="taxonomic scope" value="Eukaryota"/>
</dbReference>
<dbReference type="GeneID" id="13442809"/>
<evidence type="ECO:0000313" key="4">
    <source>
        <dbReference type="EMBL" id="CEL66839.1"/>
    </source>
</evidence>
<dbReference type="Proteomes" id="UP000007494">
    <property type="component" value="Chromosome VIIb"/>
</dbReference>
<feature type="region of interest" description="Disordered" evidence="2">
    <location>
        <begin position="1359"/>
        <end position="1434"/>
    </location>
</feature>
<keyword evidence="5" id="KW-1185">Reference proteome</keyword>
<evidence type="ECO:0000313" key="5">
    <source>
        <dbReference type="Proteomes" id="UP000007494"/>
    </source>
</evidence>